<dbReference type="InterPro" id="IPR036866">
    <property type="entry name" value="RibonucZ/Hydroxyglut_hydro"/>
</dbReference>
<dbReference type="Pfam" id="PF03772">
    <property type="entry name" value="Competence"/>
    <property type="match status" value="1"/>
</dbReference>
<feature type="transmembrane region" description="Helical" evidence="6">
    <location>
        <begin position="399"/>
        <end position="425"/>
    </location>
</feature>
<feature type="transmembrane region" description="Helical" evidence="6">
    <location>
        <begin position="432"/>
        <end position="452"/>
    </location>
</feature>
<dbReference type="AlphaFoldDB" id="A0A0A7S5R1"/>
<keyword evidence="4 6" id="KW-1133">Transmembrane helix</keyword>
<dbReference type="KEGG" id="fpp:FPB0191_00779"/>
<accession>A0A0A7S5R1</accession>
<evidence type="ECO:0000256" key="6">
    <source>
        <dbReference type="SAM" id="Phobius"/>
    </source>
</evidence>
<dbReference type="Proteomes" id="UP000030901">
    <property type="component" value="Chromosome"/>
</dbReference>
<feature type="transmembrane region" description="Helical" evidence="6">
    <location>
        <begin position="487"/>
        <end position="504"/>
    </location>
</feature>
<dbReference type="STRING" id="1267021.FPB0191_00779"/>
<organism evidence="8 9">
    <name type="scientific">Frischella perrara</name>
    <dbReference type="NCBI Taxonomy" id="1267021"/>
    <lineage>
        <taxon>Bacteria</taxon>
        <taxon>Pseudomonadati</taxon>
        <taxon>Pseudomonadota</taxon>
        <taxon>Gammaproteobacteria</taxon>
        <taxon>Orbales</taxon>
        <taxon>Orbaceae</taxon>
        <taxon>Frischella</taxon>
    </lineage>
</organism>
<feature type="transmembrane region" description="Helical" evidence="6">
    <location>
        <begin position="342"/>
        <end position="359"/>
    </location>
</feature>
<dbReference type="Pfam" id="PF13567">
    <property type="entry name" value="DUF4131"/>
    <property type="match status" value="1"/>
</dbReference>
<dbReference type="GO" id="GO:0005886">
    <property type="term" value="C:plasma membrane"/>
    <property type="evidence" value="ECO:0007669"/>
    <property type="project" value="UniProtKB-SubCell"/>
</dbReference>
<dbReference type="CDD" id="cd07731">
    <property type="entry name" value="ComA-like_MBL-fold"/>
    <property type="match status" value="1"/>
</dbReference>
<dbReference type="GO" id="GO:0030420">
    <property type="term" value="P:establishment of competence for transformation"/>
    <property type="evidence" value="ECO:0007669"/>
    <property type="project" value="InterPro"/>
</dbReference>
<dbReference type="OrthoDB" id="9761531at2"/>
<sequence>MPNSISHDFICLLFTLGCLPLLFLSALPSNLIWYLCLIFLILTYIFFYLVRRFKFIPLIFIGIGFLWSTHHAQEYLQLVSHYIDKNINIRAEVVSLNSQNNFIEEYSKNVTFNITHVNQKAIDYPLPIVLVWNNKELPFAGQIWDMSVKTKVVHSYLNEGGFDSQRFAIANRKLLTGSIKQAELVENTINSRQFIVNLILPYINLFDFSDIFLALAFGDRSHLTQEHKTVMFETGIAHLMAISGMHILLVAYIANRAMRFLQILLPINIISHWQPLILGWFIAVIYAWLTGLNPPALRAILALTLWLFFRYKNYQITSWQMINRIIAILLIIDPFMILSESFWLSCYAVVCLTFIAHWFPIKYFRQKRYYLLQLVRLQLLLTLLLLPIQLFIFNGISSVSIVANLIAIPIISFITFPAILFMIICDLLHCHYLIIWFGFIAEQSLYYLFIILKQIKSYWITFEQSYYLLSISGWLILIIWRLSLWRYYYITILLMLLILITPILKRNQPNWQIDMLDVGHGLVVVIRQGKAAILYDTGAKWQNSSAAERIVIPFLRWHGLNVEGIIISHEHNDHIGGLSILQQYYPNAWLISSTQRLNNDYLCKAGEELIWNDLKLLFLWPNDIDNQAFNAESCVVKVSDDQFSLLLTGDLERQQEEQLVLKYRKLLFSTILQIPHHGSNTSSSYAFLNYVKPTVSLGSVSRYNPWKLPSNKVLQRYQTLNLNYKLTSITGQISIRFYQNDWFITGFRTELKPRWYHDWFGSFTNNR</sequence>
<evidence type="ECO:0000256" key="3">
    <source>
        <dbReference type="ARBA" id="ARBA00022692"/>
    </source>
</evidence>
<feature type="transmembrane region" description="Helical" evidence="6">
    <location>
        <begin position="9"/>
        <end position="26"/>
    </location>
</feature>
<dbReference type="Pfam" id="PF00753">
    <property type="entry name" value="Lactamase_B"/>
    <property type="match status" value="1"/>
</dbReference>
<dbReference type="InterPro" id="IPR025405">
    <property type="entry name" value="DUF4131"/>
</dbReference>
<dbReference type="InterPro" id="IPR001279">
    <property type="entry name" value="Metallo-B-lactamas"/>
</dbReference>
<evidence type="ECO:0000259" key="7">
    <source>
        <dbReference type="SMART" id="SM00849"/>
    </source>
</evidence>
<evidence type="ECO:0000256" key="5">
    <source>
        <dbReference type="ARBA" id="ARBA00023136"/>
    </source>
</evidence>
<dbReference type="InterPro" id="IPR004477">
    <property type="entry name" value="ComEC_N"/>
</dbReference>
<dbReference type="PANTHER" id="PTHR30619:SF1">
    <property type="entry name" value="RECOMBINATION PROTEIN 2"/>
    <property type="match status" value="1"/>
</dbReference>
<dbReference type="SUPFAM" id="SSF56281">
    <property type="entry name" value="Metallo-hydrolase/oxidoreductase"/>
    <property type="match status" value="1"/>
</dbReference>
<keyword evidence="3 6" id="KW-0812">Transmembrane</keyword>
<evidence type="ECO:0000256" key="4">
    <source>
        <dbReference type="ARBA" id="ARBA00022989"/>
    </source>
</evidence>
<name>A0A0A7S5R1_FRIPE</name>
<evidence type="ECO:0000256" key="1">
    <source>
        <dbReference type="ARBA" id="ARBA00004651"/>
    </source>
</evidence>
<proteinExistence type="predicted"/>
<dbReference type="RefSeq" id="WP_052236741.1">
    <property type="nucleotide sequence ID" value="NZ_CP009056.1"/>
</dbReference>
<feature type="domain" description="Metallo-beta-lactamase" evidence="7">
    <location>
        <begin position="520"/>
        <end position="702"/>
    </location>
</feature>
<feature type="transmembrane region" description="Helical" evidence="6">
    <location>
        <begin position="464"/>
        <end position="480"/>
    </location>
</feature>
<keyword evidence="5 6" id="KW-0472">Membrane</keyword>
<feature type="transmembrane region" description="Helical" evidence="6">
    <location>
        <begin position="236"/>
        <end position="255"/>
    </location>
</feature>
<feature type="transmembrane region" description="Helical" evidence="6">
    <location>
        <begin position="295"/>
        <end position="311"/>
    </location>
</feature>
<reference evidence="8 9" key="1">
    <citation type="journal article" date="2014" name="Appl. Environ. Microbiol.">
        <title>Gut symbionts from distinct hosts exhibit genotoxic activity via divergent colibactin biosynthetic pathways.</title>
        <authorList>
            <person name="Engel P."/>
            <person name="Vizcaino M.I."/>
            <person name="Crawford J.M."/>
        </authorList>
    </citation>
    <scope>NUCLEOTIDE SEQUENCE [LARGE SCALE GENOMIC DNA]</scope>
    <source>
        <strain evidence="8 9">PEB0191</strain>
    </source>
</reference>
<dbReference type="SMART" id="SM00849">
    <property type="entry name" value="Lactamase_B"/>
    <property type="match status" value="1"/>
</dbReference>
<feature type="transmembrane region" description="Helical" evidence="6">
    <location>
        <begin position="371"/>
        <end position="393"/>
    </location>
</feature>
<feature type="transmembrane region" description="Helical" evidence="6">
    <location>
        <begin position="32"/>
        <end position="50"/>
    </location>
</feature>
<dbReference type="PANTHER" id="PTHR30619">
    <property type="entry name" value="DNA INTERNALIZATION/COMPETENCE PROTEIN COMEC/REC2"/>
    <property type="match status" value="1"/>
</dbReference>
<protein>
    <submittedName>
        <fullName evidence="8">DNA internalization-related competence protein ComEC/Rec2</fullName>
    </submittedName>
</protein>
<dbReference type="HOGENOM" id="CLU_010363_3_0_6"/>
<evidence type="ECO:0000256" key="2">
    <source>
        <dbReference type="ARBA" id="ARBA00022475"/>
    </source>
</evidence>
<comment type="subcellular location">
    <subcellularLocation>
        <location evidence="1">Cell membrane</location>
        <topology evidence="1">Multi-pass membrane protein</topology>
    </subcellularLocation>
</comment>
<evidence type="ECO:0000313" key="9">
    <source>
        <dbReference type="Proteomes" id="UP000030901"/>
    </source>
</evidence>
<dbReference type="NCBIfam" id="TIGR00361">
    <property type="entry name" value="ComEC_Rec2"/>
    <property type="match status" value="1"/>
</dbReference>
<dbReference type="EMBL" id="CP009056">
    <property type="protein sequence ID" value="AJA44606.1"/>
    <property type="molecule type" value="Genomic_DNA"/>
</dbReference>
<dbReference type="InterPro" id="IPR052159">
    <property type="entry name" value="Competence_DNA_uptake"/>
</dbReference>
<keyword evidence="2" id="KW-1003">Cell membrane</keyword>
<keyword evidence="9" id="KW-1185">Reference proteome</keyword>
<feature type="transmembrane region" description="Helical" evidence="6">
    <location>
        <begin position="318"/>
        <end position="336"/>
    </location>
</feature>
<dbReference type="Gene3D" id="3.60.15.10">
    <property type="entry name" value="Ribonuclease Z/Hydroxyacylglutathione hydrolase-like"/>
    <property type="match status" value="1"/>
</dbReference>
<dbReference type="InterPro" id="IPR004797">
    <property type="entry name" value="Competence_ComEC/Rec2"/>
</dbReference>
<dbReference type="InterPro" id="IPR035681">
    <property type="entry name" value="ComA-like_MBL"/>
</dbReference>
<evidence type="ECO:0000313" key="8">
    <source>
        <dbReference type="EMBL" id="AJA44606.1"/>
    </source>
</evidence>
<feature type="transmembrane region" description="Helical" evidence="6">
    <location>
        <begin position="267"/>
        <end position="289"/>
    </location>
</feature>
<feature type="transmembrane region" description="Helical" evidence="6">
    <location>
        <begin position="194"/>
        <end position="216"/>
    </location>
</feature>
<gene>
    <name evidence="8" type="ORF">FPB0191_00779</name>
</gene>
<dbReference type="NCBIfam" id="TIGR00360">
    <property type="entry name" value="ComEC_N-term"/>
    <property type="match status" value="1"/>
</dbReference>